<name>A0A4R4RJ63_9ACTN</name>
<feature type="transmembrane region" description="Helical" evidence="12">
    <location>
        <begin position="212"/>
        <end position="232"/>
    </location>
</feature>
<dbReference type="PROSITE" id="PS50885">
    <property type="entry name" value="HAMP"/>
    <property type="match status" value="1"/>
</dbReference>
<dbReference type="RefSeq" id="WP_131984955.1">
    <property type="nucleotide sequence ID" value="NZ_SMKL01000041.1"/>
</dbReference>
<reference evidence="15 16" key="1">
    <citation type="submission" date="2019-02" db="EMBL/GenBank/DDBJ databases">
        <title>Draft genome sequences of novel Actinobacteria.</title>
        <authorList>
            <person name="Sahin N."/>
            <person name="Ay H."/>
            <person name="Saygin H."/>
        </authorList>
    </citation>
    <scope>NUCLEOTIDE SEQUENCE [LARGE SCALE GENOMIC DNA]</scope>
    <source>
        <strain evidence="15 16">KC603</strain>
    </source>
</reference>
<dbReference type="Gene3D" id="3.30.565.10">
    <property type="entry name" value="Histidine kinase-like ATPase, C-terminal domain"/>
    <property type="match status" value="1"/>
</dbReference>
<evidence type="ECO:0000256" key="6">
    <source>
        <dbReference type="ARBA" id="ARBA00022692"/>
    </source>
</evidence>
<dbReference type="CDD" id="cd00075">
    <property type="entry name" value="HATPase"/>
    <property type="match status" value="1"/>
</dbReference>
<keyword evidence="16" id="KW-1185">Reference proteome</keyword>
<dbReference type="CDD" id="cd00082">
    <property type="entry name" value="HisKA"/>
    <property type="match status" value="1"/>
</dbReference>
<feature type="region of interest" description="Disordered" evidence="11">
    <location>
        <begin position="1"/>
        <end position="27"/>
    </location>
</feature>
<dbReference type="InterPro" id="IPR050428">
    <property type="entry name" value="TCS_sensor_his_kinase"/>
</dbReference>
<keyword evidence="7 15" id="KW-0418">Kinase</keyword>
<keyword evidence="5" id="KW-0808">Transferase</keyword>
<dbReference type="InterPro" id="IPR004358">
    <property type="entry name" value="Sig_transdc_His_kin-like_C"/>
</dbReference>
<dbReference type="Gene3D" id="6.10.340.10">
    <property type="match status" value="1"/>
</dbReference>
<comment type="subcellular location">
    <subcellularLocation>
        <location evidence="2">Cell membrane</location>
    </subcellularLocation>
</comment>
<comment type="caution">
    <text evidence="15">The sequence shown here is derived from an EMBL/GenBank/DDBJ whole genome shotgun (WGS) entry which is preliminary data.</text>
</comment>
<dbReference type="Pfam" id="PF00672">
    <property type="entry name" value="HAMP"/>
    <property type="match status" value="1"/>
</dbReference>
<dbReference type="OrthoDB" id="9786919at2"/>
<dbReference type="GO" id="GO:0005886">
    <property type="term" value="C:plasma membrane"/>
    <property type="evidence" value="ECO:0007669"/>
    <property type="project" value="UniProtKB-SubCell"/>
</dbReference>
<feature type="domain" description="Histidine kinase" evidence="13">
    <location>
        <begin position="293"/>
        <end position="501"/>
    </location>
</feature>
<evidence type="ECO:0000259" key="13">
    <source>
        <dbReference type="PROSITE" id="PS50109"/>
    </source>
</evidence>
<dbReference type="Gene3D" id="1.10.287.130">
    <property type="match status" value="1"/>
</dbReference>
<dbReference type="SUPFAM" id="SSF55874">
    <property type="entry name" value="ATPase domain of HSP90 chaperone/DNA topoisomerase II/histidine kinase"/>
    <property type="match status" value="1"/>
</dbReference>
<dbReference type="PROSITE" id="PS50109">
    <property type="entry name" value="HIS_KIN"/>
    <property type="match status" value="1"/>
</dbReference>
<dbReference type="SMART" id="SM00387">
    <property type="entry name" value="HATPase_c"/>
    <property type="match status" value="1"/>
</dbReference>
<dbReference type="AlphaFoldDB" id="A0A4R4RJ63"/>
<dbReference type="InterPro" id="IPR036097">
    <property type="entry name" value="HisK_dim/P_sf"/>
</dbReference>
<keyword evidence="10 12" id="KW-0472">Membrane</keyword>
<dbReference type="Pfam" id="PF02518">
    <property type="entry name" value="HATPase_c"/>
    <property type="match status" value="1"/>
</dbReference>
<dbReference type="PRINTS" id="PR00344">
    <property type="entry name" value="BCTRLSENSOR"/>
</dbReference>
<proteinExistence type="predicted"/>
<evidence type="ECO:0000256" key="10">
    <source>
        <dbReference type="ARBA" id="ARBA00023136"/>
    </source>
</evidence>
<evidence type="ECO:0000256" key="9">
    <source>
        <dbReference type="ARBA" id="ARBA00023012"/>
    </source>
</evidence>
<keyword evidence="6 12" id="KW-0812">Transmembrane</keyword>
<feature type="domain" description="HAMP" evidence="14">
    <location>
        <begin position="233"/>
        <end position="285"/>
    </location>
</feature>
<evidence type="ECO:0000256" key="11">
    <source>
        <dbReference type="SAM" id="MobiDB-lite"/>
    </source>
</evidence>
<dbReference type="PANTHER" id="PTHR45436:SF5">
    <property type="entry name" value="SENSOR HISTIDINE KINASE TRCS"/>
    <property type="match status" value="1"/>
</dbReference>
<evidence type="ECO:0000256" key="4">
    <source>
        <dbReference type="ARBA" id="ARBA00022553"/>
    </source>
</evidence>
<evidence type="ECO:0000256" key="12">
    <source>
        <dbReference type="SAM" id="Phobius"/>
    </source>
</evidence>
<evidence type="ECO:0000256" key="1">
    <source>
        <dbReference type="ARBA" id="ARBA00000085"/>
    </source>
</evidence>
<dbReference type="SUPFAM" id="SSF47384">
    <property type="entry name" value="Homodimeric domain of signal transducing histidine kinase"/>
    <property type="match status" value="1"/>
</dbReference>
<evidence type="ECO:0000256" key="7">
    <source>
        <dbReference type="ARBA" id="ARBA00022777"/>
    </source>
</evidence>
<dbReference type="InterPro" id="IPR003661">
    <property type="entry name" value="HisK_dim/P_dom"/>
</dbReference>
<dbReference type="EMBL" id="SMKL01000041">
    <property type="protein sequence ID" value="TDC49480.1"/>
    <property type="molecule type" value="Genomic_DNA"/>
</dbReference>
<comment type="catalytic activity">
    <reaction evidence="1">
        <text>ATP + protein L-histidine = ADP + protein N-phospho-L-histidine.</text>
        <dbReference type="EC" id="2.7.13.3"/>
    </reaction>
</comment>
<dbReference type="Proteomes" id="UP000295621">
    <property type="component" value="Unassembled WGS sequence"/>
</dbReference>
<evidence type="ECO:0000256" key="5">
    <source>
        <dbReference type="ARBA" id="ARBA00022679"/>
    </source>
</evidence>
<dbReference type="SMART" id="SM00388">
    <property type="entry name" value="HisKA"/>
    <property type="match status" value="1"/>
</dbReference>
<evidence type="ECO:0000313" key="16">
    <source>
        <dbReference type="Proteomes" id="UP000295621"/>
    </source>
</evidence>
<dbReference type="InterPro" id="IPR003594">
    <property type="entry name" value="HATPase_dom"/>
</dbReference>
<evidence type="ECO:0000256" key="8">
    <source>
        <dbReference type="ARBA" id="ARBA00022989"/>
    </source>
</evidence>
<dbReference type="InterPro" id="IPR005467">
    <property type="entry name" value="His_kinase_dom"/>
</dbReference>
<gene>
    <name evidence="15" type="ORF">E1212_18065</name>
</gene>
<keyword evidence="4" id="KW-0597">Phosphoprotein</keyword>
<dbReference type="Pfam" id="PF00512">
    <property type="entry name" value="HisKA"/>
    <property type="match status" value="1"/>
</dbReference>
<evidence type="ECO:0000313" key="15">
    <source>
        <dbReference type="EMBL" id="TDC49480.1"/>
    </source>
</evidence>
<dbReference type="SMART" id="SM00304">
    <property type="entry name" value="HAMP"/>
    <property type="match status" value="1"/>
</dbReference>
<dbReference type="EC" id="2.7.13.3" evidence="3"/>
<evidence type="ECO:0000259" key="14">
    <source>
        <dbReference type="PROSITE" id="PS50885"/>
    </source>
</evidence>
<evidence type="ECO:0000256" key="2">
    <source>
        <dbReference type="ARBA" id="ARBA00004236"/>
    </source>
</evidence>
<dbReference type="InterPro" id="IPR036890">
    <property type="entry name" value="HATPase_C_sf"/>
</dbReference>
<dbReference type="SUPFAM" id="SSF158472">
    <property type="entry name" value="HAMP domain-like"/>
    <property type="match status" value="1"/>
</dbReference>
<organism evidence="15 16">
    <name type="scientific">Jiangella ureilytica</name>
    <dbReference type="NCBI Taxonomy" id="2530374"/>
    <lineage>
        <taxon>Bacteria</taxon>
        <taxon>Bacillati</taxon>
        <taxon>Actinomycetota</taxon>
        <taxon>Actinomycetes</taxon>
        <taxon>Jiangellales</taxon>
        <taxon>Jiangellaceae</taxon>
        <taxon>Jiangella</taxon>
    </lineage>
</organism>
<keyword evidence="9" id="KW-0902">Two-component regulatory system</keyword>
<protein>
    <recommendedName>
        <fullName evidence="3">histidine kinase</fullName>
        <ecNumber evidence="3">2.7.13.3</ecNumber>
    </recommendedName>
</protein>
<sequence>MRVETTWSPPRSDETSGAGAVGAPEREPTRRRLARWFAGARSLRSRLITSYVVLLSTSAVVTSLVLSEVLIIRLDQRIQRAELQEVLELERMMNDGRDPTTGEPFTSLSALFDVYFARNVPSSGEGMVAFVGGRVHQTAVGRLPSGDVPRHVVDRWRELAGHDDHSIGRIETGRGEMRYRVEPIEFGGESGAFVVAHLPRRDLEDIADVRTYSLYIALGMLLLAGLAMWPLAGRVLAPLRALTTTAHTISESDLTGRIRTRGSGEAVEMAHAFNAMLDRLEASFRSQRTFVQDASHELRDPLTICRGHLELLTDDPADQRATVALVLDELNRIGRIVDDLQVLADADQPDFVRPAPVDLGDLTVELLAKAGALGPRTWLLDGVGEGTVLADRHRLTEAVLNLAHNAVNHTRGDQIVAVGSARTDDEWRLWVRDTGTGIAEVDRERIFERFARGADSRRAYQGAGLGLAIVALIAQAHGGRVDLVSASGQGSTFTIVVPLRGELP</sequence>
<dbReference type="CDD" id="cd06225">
    <property type="entry name" value="HAMP"/>
    <property type="match status" value="1"/>
</dbReference>
<keyword evidence="8 12" id="KW-1133">Transmembrane helix</keyword>
<evidence type="ECO:0000256" key="3">
    <source>
        <dbReference type="ARBA" id="ARBA00012438"/>
    </source>
</evidence>
<dbReference type="PANTHER" id="PTHR45436">
    <property type="entry name" value="SENSOR HISTIDINE KINASE YKOH"/>
    <property type="match status" value="1"/>
</dbReference>
<feature type="transmembrane region" description="Helical" evidence="12">
    <location>
        <begin position="51"/>
        <end position="72"/>
    </location>
</feature>
<dbReference type="InterPro" id="IPR003660">
    <property type="entry name" value="HAMP_dom"/>
</dbReference>
<accession>A0A4R4RJ63</accession>
<dbReference type="GO" id="GO:0000155">
    <property type="term" value="F:phosphorelay sensor kinase activity"/>
    <property type="evidence" value="ECO:0007669"/>
    <property type="project" value="InterPro"/>
</dbReference>